<evidence type="ECO:0000256" key="1">
    <source>
        <dbReference type="SAM" id="SignalP"/>
    </source>
</evidence>
<sequence length="240" mass="25189">MFNSGMKRTAILVAAFATCACSFASANAAQPSATPVSDIGRLSAKGSQAFQDIQQARLAIFSGRPAQATKLVKEAQASMNAAQADDTAFLKAESDLKTPPSMKYQSSSAKSTTPVSWLPVGADVTVTDDFAARPSQAKAVASANEQLKSGRPGAAMKVLKLADVNVSYTMAVVPLKQTIADVDKAAGLLSMDKYYEANQTLKEVQDSVRYDWVDLKALPQPVHAVAKNDIAGPASGTMAK</sequence>
<keyword evidence="3" id="KW-1185">Reference proteome</keyword>
<comment type="caution">
    <text evidence="2">The sequence shown here is derived from an EMBL/GenBank/DDBJ whole genome shotgun (WGS) entry which is preliminary data.</text>
</comment>
<accession>A0ABW9BFQ0</accession>
<reference evidence="2 3" key="1">
    <citation type="journal article" date="2024" name="Chem. Sci.">
        <title>Discovery of megapolipeptins by genome mining of a Burkholderiales bacteria collection.</title>
        <authorList>
            <person name="Paulo B.S."/>
            <person name="Recchia M.J.J."/>
            <person name="Lee S."/>
            <person name="Fergusson C.H."/>
            <person name="Romanowski S.B."/>
            <person name="Hernandez A."/>
            <person name="Krull N."/>
            <person name="Liu D.Y."/>
            <person name="Cavanagh H."/>
            <person name="Bos A."/>
            <person name="Gray C.A."/>
            <person name="Murphy B.T."/>
            <person name="Linington R.G."/>
            <person name="Eustaquio A.S."/>
        </authorList>
    </citation>
    <scope>NUCLEOTIDE SEQUENCE [LARGE SCALE GENOMIC DNA]</scope>
    <source>
        <strain evidence="2 3">RL17-351-BIE-A</strain>
    </source>
</reference>
<dbReference type="RefSeq" id="WP_012428204.1">
    <property type="nucleotide sequence ID" value="NZ_JAQQCK010000002.1"/>
</dbReference>
<dbReference type="Proteomes" id="UP001629274">
    <property type="component" value="Unassembled WGS sequence"/>
</dbReference>
<feature type="signal peptide" evidence="1">
    <location>
        <begin position="1"/>
        <end position="28"/>
    </location>
</feature>
<gene>
    <name evidence="2" type="ORF">PQR03_13805</name>
</gene>
<dbReference type="Pfam" id="PF10938">
    <property type="entry name" value="YfdX"/>
    <property type="match status" value="1"/>
</dbReference>
<feature type="chain" id="PRO_5046717202" evidence="1">
    <location>
        <begin position="29"/>
        <end position="240"/>
    </location>
</feature>
<evidence type="ECO:0000313" key="2">
    <source>
        <dbReference type="EMBL" id="MFM0239206.1"/>
    </source>
</evidence>
<keyword evidence="1" id="KW-0732">Signal</keyword>
<name>A0ABW9BFQ0_9BURK</name>
<proteinExistence type="predicted"/>
<dbReference type="Gene3D" id="1.20.120.1940">
    <property type="entry name" value="YfdX protein domain"/>
    <property type="match status" value="1"/>
</dbReference>
<dbReference type="PROSITE" id="PS51257">
    <property type="entry name" value="PROKAR_LIPOPROTEIN"/>
    <property type="match status" value="1"/>
</dbReference>
<dbReference type="InterPro" id="IPR021236">
    <property type="entry name" value="Uncharacterised_YfdX"/>
</dbReference>
<evidence type="ECO:0000313" key="3">
    <source>
        <dbReference type="Proteomes" id="UP001629274"/>
    </source>
</evidence>
<dbReference type="EMBL" id="JAQQDR010000004">
    <property type="protein sequence ID" value="MFM0239206.1"/>
    <property type="molecule type" value="Genomic_DNA"/>
</dbReference>
<dbReference type="Gene3D" id="6.10.250.2140">
    <property type="match status" value="1"/>
</dbReference>
<organism evidence="2 3">
    <name type="scientific">Paraburkholderia phytofirmans</name>
    <dbReference type="NCBI Taxonomy" id="261302"/>
    <lineage>
        <taxon>Bacteria</taxon>
        <taxon>Pseudomonadati</taxon>
        <taxon>Pseudomonadota</taxon>
        <taxon>Betaproteobacteria</taxon>
        <taxon>Burkholderiales</taxon>
        <taxon>Burkholderiaceae</taxon>
        <taxon>Paraburkholderia</taxon>
    </lineage>
</organism>
<protein>
    <submittedName>
        <fullName evidence="2">YfdX family protein</fullName>
    </submittedName>
</protein>